<dbReference type="RefSeq" id="WP_125163880.1">
    <property type="nucleotide sequence ID" value="NZ_CP034234.1"/>
</dbReference>
<dbReference type="Proteomes" id="UP000278804">
    <property type="component" value="Chromosome"/>
</dbReference>
<dbReference type="InterPro" id="IPR014036">
    <property type="entry name" value="DeoR-like_C"/>
</dbReference>
<dbReference type="SUPFAM" id="SSF100950">
    <property type="entry name" value="NagB/RpiA/CoA transferase-like"/>
    <property type="match status" value="1"/>
</dbReference>
<dbReference type="PANTHER" id="PTHR30363:SF56">
    <property type="entry name" value="TRANSCRIPTIONAL REGULATOR, DEOR FAMILY"/>
    <property type="match status" value="1"/>
</dbReference>
<evidence type="ECO:0000256" key="1">
    <source>
        <dbReference type="ARBA" id="ARBA00023015"/>
    </source>
</evidence>
<dbReference type="InterPro" id="IPR050313">
    <property type="entry name" value="Carb_Metab_HTH_regulators"/>
</dbReference>
<keyword evidence="6" id="KW-1185">Reference proteome</keyword>
<dbReference type="Gene3D" id="3.40.50.1360">
    <property type="match status" value="1"/>
</dbReference>
<dbReference type="EMBL" id="CP034234">
    <property type="protein sequence ID" value="AZK43661.1"/>
    <property type="molecule type" value="Genomic_DNA"/>
</dbReference>
<dbReference type="SUPFAM" id="SSF46785">
    <property type="entry name" value="Winged helix' DNA-binding domain"/>
    <property type="match status" value="1"/>
</dbReference>
<dbReference type="InterPro" id="IPR036388">
    <property type="entry name" value="WH-like_DNA-bd_sf"/>
</dbReference>
<dbReference type="InterPro" id="IPR037171">
    <property type="entry name" value="NagB/RpiA_transferase-like"/>
</dbReference>
<keyword evidence="3" id="KW-0804">Transcription</keyword>
<dbReference type="InterPro" id="IPR001034">
    <property type="entry name" value="DeoR_HTH"/>
</dbReference>
<gene>
    <name evidence="5" type="ORF">EEI45_01625</name>
</gene>
<accession>A0A3S8RL51</accession>
<reference evidence="5 6" key="1">
    <citation type="journal article" date="2020" name="Int. J. Syst. Evol. Microbiol.">
        <title>Description of Erysipelothrix piscisicarius sp. nov., an emergent fish pathogen, and assessment of virulence using a tiger barb (Puntigrus tetrazona) infection model.</title>
        <authorList>
            <person name="Pomaranski E.K."/>
            <person name="Griffin M.J."/>
            <person name="Camus A.C."/>
            <person name="Armwood A.R."/>
            <person name="Shelley J."/>
            <person name="Waldbieser G.C."/>
            <person name="LaFrentz B.R."/>
            <person name="Garcia J.C."/>
            <person name="Yanong R."/>
            <person name="Soto E."/>
        </authorList>
    </citation>
    <scope>NUCLEOTIDE SEQUENCE [LARGE SCALE GENOMIC DNA]</scope>
    <source>
        <strain evidence="5 6">15TAL0474</strain>
    </source>
</reference>
<evidence type="ECO:0000256" key="2">
    <source>
        <dbReference type="ARBA" id="ARBA00023125"/>
    </source>
</evidence>
<evidence type="ECO:0000256" key="3">
    <source>
        <dbReference type="ARBA" id="ARBA00023163"/>
    </source>
</evidence>
<proteinExistence type="predicted"/>
<dbReference type="GO" id="GO:0003700">
    <property type="term" value="F:DNA-binding transcription factor activity"/>
    <property type="evidence" value="ECO:0007669"/>
    <property type="project" value="InterPro"/>
</dbReference>
<dbReference type="Gene3D" id="1.10.10.10">
    <property type="entry name" value="Winged helix-like DNA-binding domain superfamily/Winged helix DNA-binding domain"/>
    <property type="match status" value="1"/>
</dbReference>
<dbReference type="InterPro" id="IPR036390">
    <property type="entry name" value="WH_DNA-bd_sf"/>
</dbReference>
<evidence type="ECO:0000313" key="5">
    <source>
        <dbReference type="EMBL" id="AZK43661.1"/>
    </source>
</evidence>
<feature type="domain" description="HTH deoR-type" evidence="4">
    <location>
        <begin position="3"/>
        <end position="58"/>
    </location>
</feature>
<dbReference type="PROSITE" id="PS51000">
    <property type="entry name" value="HTH_DEOR_2"/>
    <property type="match status" value="1"/>
</dbReference>
<name>A0A3S8RL51_9FIRM</name>
<protein>
    <submittedName>
        <fullName evidence="5">DeoR/GlpR transcriptional regulator</fullName>
    </submittedName>
</protein>
<evidence type="ECO:0000259" key="4">
    <source>
        <dbReference type="PROSITE" id="PS51000"/>
    </source>
</evidence>
<dbReference type="GO" id="GO:0003677">
    <property type="term" value="F:DNA binding"/>
    <property type="evidence" value="ECO:0007669"/>
    <property type="project" value="UniProtKB-KW"/>
</dbReference>
<sequence length="249" mass="27753">MLKNQRHLQLIHYIDLHQFAKVEELAQLVDVSEITVRRDINELDEKGLVHKVHGGATSITIRDYSNDVELHTRNDVNSEIKDQLAKTAAALVKPNSVVYLDAGTSVSRMIPYLKDKHVTVYTHGLHHVDALVQFGIECYVIGVFVKPTTRAAVGGLSTQYLKQMNFDQSFIGFNALDADFGFSTTDEMEAVTKSTIVAQSSQVFFIGDSSKFNKRSSVSFALSDDGLLITDKDPGEAYKNYDIKIQGEH</sequence>
<dbReference type="Pfam" id="PF00455">
    <property type="entry name" value="DeoRC"/>
    <property type="match status" value="1"/>
</dbReference>
<dbReference type="PANTHER" id="PTHR30363">
    <property type="entry name" value="HTH-TYPE TRANSCRIPTIONAL REGULATOR SRLR-RELATED"/>
    <property type="match status" value="1"/>
</dbReference>
<dbReference type="SMART" id="SM00420">
    <property type="entry name" value="HTH_DEOR"/>
    <property type="match status" value="1"/>
</dbReference>
<keyword evidence="1" id="KW-0805">Transcription regulation</keyword>
<dbReference type="InterPro" id="IPR018356">
    <property type="entry name" value="Tscrpt_reg_HTH_DeoR_CS"/>
</dbReference>
<dbReference type="PRINTS" id="PR00037">
    <property type="entry name" value="HTHLACR"/>
</dbReference>
<keyword evidence="2" id="KW-0238">DNA-binding</keyword>
<dbReference type="AlphaFoldDB" id="A0A3S8RL51"/>
<evidence type="ECO:0000313" key="6">
    <source>
        <dbReference type="Proteomes" id="UP000278804"/>
    </source>
</evidence>
<dbReference type="KEGG" id="eri:EEI45_01625"/>
<dbReference type="SMART" id="SM01134">
    <property type="entry name" value="DeoRC"/>
    <property type="match status" value="1"/>
</dbReference>
<dbReference type="PROSITE" id="PS00894">
    <property type="entry name" value="HTH_DEOR_1"/>
    <property type="match status" value="1"/>
</dbReference>
<dbReference type="Pfam" id="PF08220">
    <property type="entry name" value="HTH_DeoR"/>
    <property type="match status" value="1"/>
</dbReference>
<organism evidence="5 6">
    <name type="scientific">Erysipelothrix piscisicarius</name>
    <dbReference type="NCBI Taxonomy" id="2485784"/>
    <lineage>
        <taxon>Bacteria</taxon>
        <taxon>Bacillati</taxon>
        <taxon>Bacillota</taxon>
        <taxon>Erysipelotrichia</taxon>
        <taxon>Erysipelotrichales</taxon>
        <taxon>Erysipelotrichaceae</taxon>
        <taxon>Erysipelothrix</taxon>
    </lineage>
</organism>